<dbReference type="Pfam" id="PF12728">
    <property type="entry name" value="HTH_17"/>
    <property type="match status" value="1"/>
</dbReference>
<dbReference type="SUPFAM" id="SSF46955">
    <property type="entry name" value="Putative DNA-binding domain"/>
    <property type="match status" value="1"/>
</dbReference>
<evidence type="ECO:0000313" key="2">
    <source>
        <dbReference type="EMBL" id="MDR5590478.1"/>
    </source>
</evidence>
<dbReference type="EMBL" id="JAVJIU010000003">
    <property type="protein sequence ID" value="MDR5590478.1"/>
    <property type="molecule type" value="Genomic_DNA"/>
</dbReference>
<evidence type="ECO:0000313" key="3">
    <source>
        <dbReference type="Proteomes" id="UP001257234"/>
    </source>
</evidence>
<evidence type="ECO:0000259" key="1">
    <source>
        <dbReference type="Pfam" id="PF12728"/>
    </source>
</evidence>
<sequence length="79" mass="9675">MDSSKEILNRKDVSNYTGYSEKYIQKLCQKNIIPHYRPNRKFVFFERSEIEDWLRQNKNKSISQIDQEAQEYINKSRKK</sequence>
<dbReference type="Proteomes" id="UP001257234">
    <property type="component" value="Unassembled WGS sequence"/>
</dbReference>
<reference evidence="3" key="1">
    <citation type="submission" date="2023-07" db="EMBL/GenBank/DDBJ databases">
        <title>Christiangramia sp. SM2212., a novel bacterium of the family Flavobacteriaceae isolated from the sea sediment.</title>
        <authorList>
            <person name="Wang J."/>
            <person name="Zhang X."/>
        </authorList>
    </citation>
    <scope>NUCLEOTIDE SEQUENCE [LARGE SCALE GENOMIC DNA]</scope>
    <source>
        <strain evidence="3">SM2212</strain>
    </source>
</reference>
<keyword evidence="3" id="KW-1185">Reference proteome</keyword>
<comment type="caution">
    <text evidence="2">The sequence shown here is derived from an EMBL/GenBank/DDBJ whole genome shotgun (WGS) entry which is preliminary data.</text>
</comment>
<protein>
    <submittedName>
        <fullName evidence="2">Helix-turn-helix domain-containing protein</fullName>
    </submittedName>
</protein>
<proteinExistence type="predicted"/>
<organism evidence="2 3">
    <name type="scientific">Christiangramia sediminicola</name>
    <dbReference type="NCBI Taxonomy" id="3073267"/>
    <lineage>
        <taxon>Bacteria</taxon>
        <taxon>Pseudomonadati</taxon>
        <taxon>Bacteroidota</taxon>
        <taxon>Flavobacteriia</taxon>
        <taxon>Flavobacteriales</taxon>
        <taxon>Flavobacteriaceae</taxon>
        <taxon>Christiangramia</taxon>
    </lineage>
</organism>
<gene>
    <name evidence="2" type="ORF">RE431_07500</name>
</gene>
<dbReference type="InterPro" id="IPR009061">
    <property type="entry name" value="DNA-bd_dom_put_sf"/>
</dbReference>
<feature type="domain" description="Helix-turn-helix" evidence="1">
    <location>
        <begin position="9"/>
        <end position="57"/>
    </location>
</feature>
<dbReference type="InterPro" id="IPR041657">
    <property type="entry name" value="HTH_17"/>
</dbReference>
<name>A0ABU1EQ15_9FLAO</name>
<dbReference type="RefSeq" id="WP_309561354.1">
    <property type="nucleotide sequence ID" value="NZ_JAVJIU010000003.1"/>
</dbReference>
<accession>A0ABU1EQ15</accession>